<sequence>MRARSPPLPDSGSGRRRDGPASNHHGDRIASTPPLLLGRGGTTPPYYYWGARRARSAPGSGGCNPPPPALPPTKIQSSRRGEKRKFLFASSCPPAWGAKRARSPICGGGDDVIIKPVDPVPGAAQEGVDWANLGDGPAGLIAELVLANDVADYVRFRAVCQPWRRCSPDPRAGGLDGRFLPRRWIMLDKAVTASPRCHRFLNISTGESIRMGLPELADHRFLAVTPEGLLLLLHEPTLAIRLLNPLTRQLTTLPPVTTLLGELISLQVYGVGLAHAASTVAVCFTHPTVLAVAKPGDVCWTVVYNGYLHSTVSFAGRFYCCVGTRLMVLNNATADQQRRLVLAAEGSNPIYFSLMADSLHLVDNAGELMMVHRSLYQDPEHNYKRKYEVYRADLDDGVLVPGKGFNGRAIFMGCRRTISVAAETFPTITADTLYLGYDFRERKRIIGYNLADGSSNPSHNVPRAEMHPCSVIDCLSHCIGKELA</sequence>
<name>A0AAV5FEZ2_ELECO</name>
<organism evidence="3 4">
    <name type="scientific">Eleusine coracana subsp. coracana</name>
    <dbReference type="NCBI Taxonomy" id="191504"/>
    <lineage>
        <taxon>Eukaryota</taxon>
        <taxon>Viridiplantae</taxon>
        <taxon>Streptophyta</taxon>
        <taxon>Embryophyta</taxon>
        <taxon>Tracheophyta</taxon>
        <taxon>Spermatophyta</taxon>
        <taxon>Magnoliopsida</taxon>
        <taxon>Liliopsida</taxon>
        <taxon>Poales</taxon>
        <taxon>Poaceae</taxon>
        <taxon>PACMAD clade</taxon>
        <taxon>Chloridoideae</taxon>
        <taxon>Cynodonteae</taxon>
        <taxon>Eleusininae</taxon>
        <taxon>Eleusine</taxon>
    </lineage>
</organism>
<evidence type="ECO:0000256" key="1">
    <source>
        <dbReference type="SAM" id="MobiDB-lite"/>
    </source>
</evidence>
<keyword evidence="4" id="KW-1185">Reference proteome</keyword>
<feature type="region of interest" description="Disordered" evidence="1">
    <location>
        <begin position="57"/>
        <end position="82"/>
    </location>
</feature>
<dbReference type="InterPro" id="IPR005174">
    <property type="entry name" value="KIB1-4_b-propeller"/>
</dbReference>
<dbReference type="EMBL" id="BQKI01000084">
    <property type="protein sequence ID" value="GJN32820.1"/>
    <property type="molecule type" value="Genomic_DNA"/>
</dbReference>
<evidence type="ECO:0000259" key="2">
    <source>
        <dbReference type="Pfam" id="PF03478"/>
    </source>
</evidence>
<dbReference type="PANTHER" id="PTHR33165:SF57">
    <property type="entry name" value="OS10G0568000 PROTEIN"/>
    <property type="match status" value="1"/>
</dbReference>
<accession>A0AAV5FEZ2</accession>
<feature type="compositionally biased region" description="Basic and acidic residues" evidence="1">
    <location>
        <begin position="13"/>
        <end position="28"/>
    </location>
</feature>
<feature type="domain" description="KIB1-4 beta-propeller" evidence="2">
    <location>
        <begin position="200"/>
        <end position="441"/>
    </location>
</feature>
<dbReference type="PANTHER" id="PTHR33165">
    <property type="entry name" value="F-BOX DOMAIN CONTAINING PROTEIN-LIKE-RELATED"/>
    <property type="match status" value="1"/>
</dbReference>
<evidence type="ECO:0000313" key="3">
    <source>
        <dbReference type="EMBL" id="GJN32820.1"/>
    </source>
</evidence>
<protein>
    <recommendedName>
        <fullName evidence="2">KIB1-4 beta-propeller domain-containing protein</fullName>
    </recommendedName>
</protein>
<dbReference type="AlphaFoldDB" id="A0AAV5FEZ2"/>
<feature type="region of interest" description="Disordered" evidence="1">
    <location>
        <begin position="1"/>
        <end position="41"/>
    </location>
</feature>
<dbReference type="Pfam" id="PF03478">
    <property type="entry name" value="Beta-prop_KIB1-4"/>
    <property type="match status" value="1"/>
</dbReference>
<reference evidence="3" key="2">
    <citation type="submission" date="2021-12" db="EMBL/GenBank/DDBJ databases">
        <title>Resequencing data analysis of finger millet.</title>
        <authorList>
            <person name="Hatakeyama M."/>
            <person name="Aluri S."/>
            <person name="Balachadran M.T."/>
            <person name="Sivarajan S.R."/>
            <person name="Poveda L."/>
            <person name="Shimizu-Inatsugi R."/>
            <person name="Schlapbach R."/>
            <person name="Sreeman S.M."/>
            <person name="Shimizu K.K."/>
        </authorList>
    </citation>
    <scope>NUCLEOTIDE SEQUENCE</scope>
</reference>
<evidence type="ECO:0000313" key="4">
    <source>
        <dbReference type="Proteomes" id="UP001054889"/>
    </source>
</evidence>
<dbReference type="Proteomes" id="UP001054889">
    <property type="component" value="Unassembled WGS sequence"/>
</dbReference>
<proteinExistence type="predicted"/>
<gene>
    <name evidence="3" type="primary">gb21351</name>
    <name evidence="3" type="ORF">PR202_gb21351</name>
</gene>
<reference evidence="3" key="1">
    <citation type="journal article" date="2018" name="DNA Res.">
        <title>Multiple hybrid de novo genome assembly of finger millet, an orphan allotetraploid crop.</title>
        <authorList>
            <person name="Hatakeyama M."/>
            <person name="Aluri S."/>
            <person name="Balachadran M.T."/>
            <person name="Sivarajan S.R."/>
            <person name="Patrignani A."/>
            <person name="Gruter S."/>
            <person name="Poveda L."/>
            <person name="Shimizu-Inatsugi R."/>
            <person name="Baeten J."/>
            <person name="Francoijs K.J."/>
            <person name="Nataraja K.N."/>
            <person name="Reddy Y.A.N."/>
            <person name="Phadnis S."/>
            <person name="Ravikumar R.L."/>
            <person name="Schlapbach R."/>
            <person name="Sreeman S.M."/>
            <person name="Shimizu K.K."/>
        </authorList>
    </citation>
    <scope>NUCLEOTIDE SEQUENCE</scope>
</reference>
<comment type="caution">
    <text evidence="3">The sequence shown here is derived from an EMBL/GenBank/DDBJ whole genome shotgun (WGS) entry which is preliminary data.</text>
</comment>